<keyword evidence="2" id="KW-1185">Reference proteome</keyword>
<accession>A0A075K0N8</accession>
<dbReference type="STRING" id="1217721.HY57_10725"/>
<dbReference type="RefSeq" id="WP_019466025.1">
    <property type="nucleotide sequence ID" value="NZ_ALOY01000167.1"/>
</dbReference>
<reference evidence="1 2" key="1">
    <citation type="submission" date="2014-07" db="EMBL/GenBank/DDBJ databases">
        <title>Complete Genome Sequence of Dyella japonica Strain A8 Isolated from Malaysian Tropical Soil.</title>
        <authorList>
            <person name="Hui R.K.H."/>
            <person name="Chen J.-W."/>
            <person name="Chan K.-G."/>
            <person name="Leung F.C.C."/>
        </authorList>
    </citation>
    <scope>NUCLEOTIDE SEQUENCE [LARGE SCALE GENOMIC DNA]</scope>
    <source>
        <strain evidence="1 2">A8</strain>
    </source>
</reference>
<gene>
    <name evidence="1" type="ORF">HY57_10725</name>
</gene>
<dbReference type="AlphaFoldDB" id="A0A075K0N8"/>
<dbReference type="PATRIC" id="fig|1217721.7.peg.2218"/>
<protein>
    <recommendedName>
        <fullName evidence="3">Toxin CptA</fullName>
    </recommendedName>
</protein>
<dbReference type="Pfam" id="PF07254">
    <property type="entry name" value="Cpta_toxin"/>
    <property type="match status" value="1"/>
</dbReference>
<dbReference type="OrthoDB" id="5955251at2"/>
<proteinExistence type="predicted"/>
<name>A0A075K0N8_9GAMM</name>
<evidence type="ECO:0000313" key="1">
    <source>
        <dbReference type="EMBL" id="AIF47704.1"/>
    </source>
</evidence>
<dbReference type="KEGG" id="dja:HY57_10725"/>
<evidence type="ECO:0008006" key="3">
    <source>
        <dbReference type="Google" id="ProtNLM"/>
    </source>
</evidence>
<dbReference type="EMBL" id="CP008884">
    <property type="protein sequence ID" value="AIF47704.1"/>
    <property type="molecule type" value="Genomic_DNA"/>
</dbReference>
<dbReference type="InterPro" id="IPR009883">
    <property type="entry name" value="YgfX"/>
</dbReference>
<sequence length="145" mass="16081">MTSAPAIGFECRPSRWLGRLLLFVSLLALLATWLSAVPWPAKLVVTMGVPLACWRARKRFSDQAVEAAGWARDGSWSLRMRSGEDAVATLASFRVVGEKIVWLRLSLTGRRQALLLLAPDNSDADIRRRLRMRLAQVEAAGHSGR</sequence>
<organism evidence="1 2">
    <name type="scientific">Dyella japonica A8</name>
    <dbReference type="NCBI Taxonomy" id="1217721"/>
    <lineage>
        <taxon>Bacteria</taxon>
        <taxon>Pseudomonadati</taxon>
        <taxon>Pseudomonadota</taxon>
        <taxon>Gammaproteobacteria</taxon>
        <taxon>Lysobacterales</taxon>
        <taxon>Rhodanobacteraceae</taxon>
        <taxon>Dyella</taxon>
    </lineage>
</organism>
<dbReference type="Proteomes" id="UP000027987">
    <property type="component" value="Chromosome"/>
</dbReference>
<dbReference type="HOGENOM" id="CLU_1833151_0_0_6"/>
<evidence type="ECO:0000313" key="2">
    <source>
        <dbReference type="Proteomes" id="UP000027987"/>
    </source>
</evidence>